<protein>
    <submittedName>
        <fullName evidence="1">Uncharacterized protein</fullName>
    </submittedName>
</protein>
<name>A0A9E7HG52_9LILI</name>
<evidence type="ECO:0000313" key="2">
    <source>
        <dbReference type="Proteomes" id="UP001055439"/>
    </source>
</evidence>
<evidence type="ECO:0000313" key="1">
    <source>
        <dbReference type="EMBL" id="URE32566.1"/>
    </source>
</evidence>
<dbReference type="EMBL" id="CP097510">
    <property type="protein sequence ID" value="URE32566.1"/>
    <property type="molecule type" value="Genomic_DNA"/>
</dbReference>
<keyword evidence="2" id="KW-1185">Reference proteome</keyword>
<sequence length="111" mass="12460">MAFQVMKTQISGPISDVKLAIKSFSWVTCTEQHKILADKATPMPRESVQKPAAICPAHMAFSFHCYRQMTALLSSRFEKLRITLWFTASHRKPVTPPSLLPSLSAALNWSL</sequence>
<reference evidence="1" key="1">
    <citation type="submission" date="2022-05" db="EMBL/GenBank/DDBJ databases">
        <title>The Musa troglodytarum L. genome provides insights into the mechanism of non-climacteric behaviour and enrichment of carotenoids.</title>
        <authorList>
            <person name="Wang J."/>
        </authorList>
    </citation>
    <scope>NUCLEOTIDE SEQUENCE</scope>
    <source>
        <tissue evidence="1">Leaf</tissue>
    </source>
</reference>
<gene>
    <name evidence="1" type="ORF">MUK42_15946</name>
</gene>
<accession>A0A9E7HG52</accession>
<proteinExistence type="predicted"/>
<dbReference type="AlphaFoldDB" id="A0A9E7HG52"/>
<organism evidence="1 2">
    <name type="scientific">Musa troglodytarum</name>
    <name type="common">fe'i banana</name>
    <dbReference type="NCBI Taxonomy" id="320322"/>
    <lineage>
        <taxon>Eukaryota</taxon>
        <taxon>Viridiplantae</taxon>
        <taxon>Streptophyta</taxon>
        <taxon>Embryophyta</taxon>
        <taxon>Tracheophyta</taxon>
        <taxon>Spermatophyta</taxon>
        <taxon>Magnoliopsida</taxon>
        <taxon>Liliopsida</taxon>
        <taxon>Zingiberales</taxon>
        <taxon>Musaceae</taxon>
        <taxon>Musa</taxon>
    </lineage>
</organism>
<dbReference type="Proteomes" id="UP001055439">
    <property type="component" value="Chromosome 8"/>
</dbReference>